<feature type="domain" description="DUF7668" evidence="1">
    <location>
        <begin position="28"/>
        <end position="126"/>
    </location>
</feature>
<dbReference type="InterPro" id="IPR056085">
    <property type="entry name" value="DUF7668"/>
</dbReference>
<evidence type="ECO:0000259" key="1">
    <source>
        <dbReference type="Pfam" id="PF24705"/>
    </source>
</evidence>
<dbReference type="EMBL" id="CP013002">
    <property type="protein sequence ID" value="ALL12456.1"/>
    <property type="molecule type" value="Genomic_DNA"/>
</dbReference>
<dbReference type="KEGG" id="chq:AQ619_03300"/>
<dbReference type="AlphaFoldDB" id="A0A0P0NXS9"/>
<dbReference type="OrthoDB" id="1149888at2"/>
<accession>A0A0P0NXS9</accession>
<dbReference type="Pfam" id="PF24705">
    <property type="entry name" value="DUF7668"/>
    <property type="match status" value="1"/>
</dbReference>
<dbReference type="STRING" id="69395.AQ619_03300"/>
<gene>
    <name evidence="2" type="ORF">AQ619_03300</name>
</gene>
<reference evidence="2 3" key="1">
    <citation type="submission" date="2015-10" db="EMBL/GenBank/DDBJ databases">
        <title>Conservation of the essential genome among Caulobacter and Brevundimonas species.</title>
        <authorList>
            <person name="Scott D."/>
            <person name="Ely B."/>
        </authorList>
    </citation>
    <scope>NUCLEOTIDE SEQUENCE [LARGE SCALE GENOMIC DNA]</scope>
    <source>
        <strain evidence="2 3">CB4</strain>
    </source>
</reference>
<keyword evidence="3" id="KW-1185">Reference proteome</keyword>
<evidence type="ECO:0000313" key="2">
    <source>
        <dbReference type="EMBL" id="ALL12456.1"/>
    </source>
</evidence>
<proteinExistence type="predicted"/>
<dbReference type="Proteomes" id="UP000056905">
    <property type="component" value="Chromosome"/>
</dbReference>
<sequence length="126" mass="14090">MESVPVVKDEHRQQPVPSEWRETFRSIVEAFRFGDLRLSAGVEQVAPIDASLAENIAGNLKAYGGRLASLPEEAWDTSVCQWQGEYWEVLVDLFTEQEGAVDLVLSACVKEDGARYAFEVLLVYVP</sequence>
<evidence type="ECO:0000313" key="3">
    <source>
        <dbReference type="Proteomes" id="UP000056905"/>
    </source>
</evidence>
<name>A0A0P0NXS9_9CAUL</name>
<organism evidence="2 3">
    <name type="scientific">Caulobacter henricii</name>
    <dbReference type="NCBI Taxonomy" id="69395"/>
    <lineage>
        <taxon>Bacteria</taxon>
        <taxon>Pseudomonadati</taxon>
        <taxon>Pseudomonadota</taxon>
        <taxon>Alphaproteobacteria</taxon>
        <taxon>Caulobacterales</taxon>
        <taxon>Caulobacteraceae</taxon>
        <taxon>Caulobacter</taxon>
    </lineage>
</organism>
<dbReference type="RefSeq" id="WP_062144209.1">
    <property type="nucleotide sequence ID" value="NZ_CP013002.1"/>
</dbReference>
<protein>
    <recommendedName>
        <fullName evidence="1">DUF7668 domain-containing protein</fullName>
    </recommendedName>
</protein>